<evidence type="ECO:0000256" key="3">
    <source>
        <dbReference type="ARBA" id="ARBA00022960"/>
    </source>
</evidence>
<evidence type="ECO:0000313" key="9">
    <source>
        <dbReference type="Proteomes" id="UP000823896"/>
    </source>
</evidence>
<proteinExistence type="inferred from homology"/>
<feature type="active site" description="Proton donor/acceptor" evidence="7">
    <location>
        <position position="89"/>
    </location>
</feature>
<dbReference type="EMBL" id="DWWM01000005">
    <property type="protein sequence ID" value="HJC35720.1"/>
    <property type="molecule type" value="Genomic_DNA"/>
</dbReference>
<dbReference type="InterPro" id="IPR015942">
    <property type="entry name" value="Asp/Glu/hydantoin_racemase"/>
</dbReference>
<dbReference type="Gene3D" id="3.40.50.1860">
    <property type="match status" value="2"/>
</dbReference>
<organism evidence="8 9">
    <name type="scientific">Candidatus Merdibacter merdavium</name>
    <dbReference type="NCBI Taxonomy" id="2838692"/>
    <lineage>
        <taxon>Bacteria</taxon>
        <taxon>Bacillati</taxon>
        <taxon>Bacillota</taxon>
        <taxon>Erysipelotrichia</taxon>
        <taxon>Erysipelotrichales</taxon>
        <taxon>Erysipelotrichaceae</taxon>
        <taxon>Merdibacter</taxon>
    </lineage>
</organism>
<dbReference type="PANTHER" id="PTHR21198:SF3">
    <property type="entry name" value="GLUTAMATE RACEMASE"/>
    <property type="match status" value="1"/>
</dbReference>
<dbReference type="GO" id="GO:0071555">
    <property type="term" value="P:cell wall organization"/>
    <property type="evidence" value="ECO:0007669"/>
    <property type="project" value="UniProtKB-KW"/>
</dbReference>
<feature type="binding site" evidence="7">
    <location>
        <begin position="58"/>
        <end position="59"/>
    </location>
    <ligand>
        <name>substrate</name>
    </ligand>
</feature>
<protein>
    <recommendedName>
        <fullName evidence="2 7">Glutamate racemase</fullName>
        <ecNumber evidence="2 7">5.1.1.3</ecNumber>
    </recommendedName>
</protein>
<evidence type="ECO:0000256" key="1">
    <source>
        <dbReference type="ARBA" id="ARBA00001602"/>
    </source>
</evidence>
<dbReference type="GO" id="GO:0008881">
    <property type="term" value="F:glutamate racemase activity"/>
    <property type="evidence" value="ECO:0007669"/>
    <property type="project" value="UniProtKB-UniRule"/>
</dbReference>
<evidence type="ECO:0000256" key="7">
    <source>
        <dbReference type="HAMAP-Rule" id="MF_00258"/>
    </source>
</evidence>
<keyword evidence="6 7" id="KW-0961">Cell wall biogenesis/degradation</keyword>
<keyword evidence="3 7" id="KW-0133">Cell shape</keyword>
<dbReference type="AlphaFoldDB" id="A0A9D2NQZ6"/>
<feature type="binding site" evidence="7">
    <location>
        <begin position="26"/>
        <end position="27"/>
    </location>
    <ligand>
        <name>substrate</name>
    </ligand>
</feature>
<dbReference type="Pfam" id="PF01177">
    <property type="entry name" value="Asp_Glu_race"/>
    <property type="match status" value="1"/>
</dbReference>
<dbReference type="InterPro" id="IPR001920">
    <property type="entry name" value="Asp/Glu_race"/>
</dbReference>
<comment type="catalytic activity">
    <reaction evidence="1 7">
        <text>L-glutamate = D-glutamate</text>
        <dbReference type="Rhea" id="RHEA:12813"/>
        <dbReference type="ChEBI" id="CHEBI:29985"/>
        <dbReference type="ChEBI" id="CHEBI:29986"/>
        <dbReference type="EC" id="5.1.1.3"/>
    </reaction>
</comment>
<dbReference type="NCBIfam" id="TIGR00067">
    <property type="entry name" value="glut_race"/>
    <property type="match status" value="1"/>
</dbReference>
<dbReference type="GO" id="GO:0008360">
    <property type="term" value="P:regulation of cell shape"/>
    <property type="evidence" value="ECO:0007669"/>
    <property type="project" value="UniProtKB-KW"/>
</dbReference>
<dbReference type="PROSITE" id="PS00923">
    <property type="entry name" value="ASP_GLU_RACEMASE_1"/>
    <property type="match status" value="1"/>
</dbReference>
<comment type="function">
    <text evidence="7">Provides the (R)-glutamate required for cell wall biosynthesis.</text>
</comment>
<dbReference type="InterPro" id="IPR018187">
    <property type="entry name" value="Asp/Glu_racemase_AS_1"/>
</dbReference>
<evidence type="ECO:0000256" key="5">
    <source>
        <dbReference type="ARBA" id="ARBA00023235"/>
    </source>
</evidence>
<feature type="binding site" evidence="7">
    <location>
        <begin position="202"/>
        <end position="203"/>
    </location>
    <ligand>
        <name>substrate</name>
    </ligand>
</feature>
<comment type="similarity">
    <text evidence="7">Belongs to the aspartate/glutamate racemases family.</text>
</comment>
<name>A0A9D2NQZ6_9FIRM</name>
<accession>A0A9D2NQZ6</accession>
<gene>
    <name evidence="7 8" type="primary">murI</name>
    <name evidence="8" type="ORF">H9702_01135</name>
</gene>
<comment type="pathway">
    <text evidence="7">Cell wall biogenesis; peptidoglycan biosynthesis.</text>
</comment>
<evidence type="ECO:0000256" key="6">
    <source>
        <dbReference type="ARBA" id="ARBA00023316"/>
    </source>
</evidence>
<evidence type="ECO:0000256" key="4">
    <source>
        <dbReference type="ARBA" id="ARBA00022984"/>
    </source>
</evidence>
<dbReference type="EC" id="5.1.1.3" evidence="2 7"/>
<dbReference type="SUPFAM" id="SSF53681">
    <property type="entry name" value="Aspartate/glutamate racemase"/>
    <property type="match status" value="2"/>
</dbReference>
<evidence type="ECO:0000256" key="2">
    <source>
        <dbReference type="ARBA" id="ARBA00013090"/>
    </source>
</evidence>
<comment type="caution">
    <text evidence="8">The sequence shown here is derived from an EMBL/GenBank/DDBJ whole genome shotgun (WGS) entry which is preliminary data.</text>
</comment>
<reference evidence="8" key="2">
    <citation type="submission" date="2021-04" db="EMBL/GenBank/DDBJ databases">
        <authorList>
            <person name="Gilroy R."/>
        </authorList>
    </citation>
    <scope>NUCLEOTIDE SEQUENCE</scope>
    <source>
        <strain evidence="8">CHK187-11901</strain>
    </source>
</reference>
<evidence type="ECO:0000313" key="8">
    <source>
        <dbReference type="EMBL" id="HJC35720.1"/>
    </source>
</evidence>
<keyword evidence="4 7" id="KW-0573">Peptidoglycan synthesis</keyword>
<dbReference type="Proteomes" id="UP000823896">
    <property type="component" value="Unassembled WGS sequence"/>
</dbReference>
<reference evidence="8" key="1">
    <citation type="journal article" date="2021" name="PeerJ">
        <title>Extensive microbial diversity within the chicken gut microbiome revealed by metagenomics and culture.</title>
        <authorList>
            <person name="Gilroy R."/>
            <person name="Ravi A."/>
            <person name="Getino M."/>
            <person name="Pursley I."/>
            <person name="Horton D.L."/>
            <person name="Alikhan N.F."/>
            <person name="Baker D."/>
            <person name="Gharbi K."/>
            <person name="Hall N."/>
            <person name="Watson M."/>
            <person name="Adriaenssens E.M."/>
            <person name="Foster-Nyarko E."/>
            <person name="Jarju S."/>
            <person name="Secka A."/>
            <person name="Antonio M."/>
            <person name="Oren A."/>
            <person name="Chaudhuri R.R."/>
            <person name="La Ragione R."/>
            <person name="Hildebrand F."/>
            <person name="Pallen M.J."/>
        </authorList>
    </citation>
    <scope>NUCLEOTIDE SEQUENCE</scope>
    <source>
        <strain evidence="8">CHK187-11901</strain>
    </source>
</reference>
<dbReference type="PANTHER" id="PTHR21198">
    <property type="entry name" value="GLUTAMATE RACEMASE"/>
    <property type="match status" value="1"/>
</dbReference>
<feature type="binding site" evidence="7">
    <location>
        <begin position="90"/>
        <end position="91"/>
    </location>
    <ligand>
        <name>substrate</name>
    </ligand>
</feature>
<dbReference type="InterPro" id="IPR004391">
    <property type="entry name" value="Glu_race"/>
</dbReference>
<feature type="active site" description="Proton donor/acceptor" evidence="7">
    <location>
        <position position="201"/>
    </location>
</feature>
<sequence length="271" mass="30294">MAGVLEACGHGQRAVQEDVSPVGIFDSGLGGISVLRELRRCLPHEHFLYYGDSAHAPYGVRDREAIRTLCIAICEHMIAHHVKAIVIACNTATSACVNELRARYPQLPIVGMEPALKVAAERGSHQRIIVTATQLTLKEQKFAKLMERFQNEHTIWKQPCPRLVELVEQGRLRERETIMQTLREYLTPYDLTHVDSIVLGCTHFVFYRPYFVDMLPKEVALIDGNHGTVMHLADLLTQRGALCAQGQGGIVIENSSTDLCLLDRSIELLEG</sequence>
<dbReference type="GO" id="GO:0009252">
    <property type="term" value="P:peptidoglycan biosynthetic process"/>
    <property type="evidence" value="ECO:0007669"/>
    <property type="project" value="UniProtKB-UniRule"/>
</dbReference>
<keyword evidence="5 7" id="KW-0413">Isomerase</keyword>
<dbReference type="HAMAP" id="MF_00258">
    <property type="entry name" value="Glu_racemase"/>
    <property type="match status" value="1"/>
</dbReference>